<reference evidence="6" key="1">
    <citation type="journal article" date="2019" name="Int. J. Syst. Evol. Microbiol.">
        <title>The Global Catalogue of Microorganisms (GCM) 10K type strain sequencing project: providing services to taxonomists for standard genome sequencing and annotation.</title>
        <authorList>
            <consortium name="The Broad Institute Genomics Platform"/>
            <consortium name="The Broad Institute Genome Sequencing Center for Infectious Disease"/>
            <person name="Wu L."/>
            <person name="Ma J."/>
        </authorList>
    </citation>
    <scope>NUCLEOTIDE SEQUENCE [LARGE SCALE GENOMIC DNA]</scope>
    <source>
        <strain evidence="6">KCTC 32141</strain>
    </source>
</reference>
<dbReference type="RefSeq" id="WP_183487046.1">
    <property type="nucleotide sequence ID" value="NZ_JBHUOV010000001.1"/>
</dbReference>
<evidence type="ECO:0000313" key="6">
    <source>
        <dbReference type="Proteomes" id="UP001597533"/>
    </source>
</evidence>
<dbReference type="InterPro" id="IPR025178">
    <property type="entry name" value="Lnb_N"/>
</dbReference>
<keyword evidence="6" id="KW-1185">Reference proteome</keyword>
<dbReference type="InterPro" id="IPR057436">
    <property type="entry name" value="5TMH_Lnb"/>
</dbReference>
<feature type="transmembrane region" description="Helical" evidence="1">
    <location>
        <begin position="363"/>
        <end position="380"/>
    </location>
</feature>
<evidence type="ECO:0000256" key="2">
    <source>
        <dbReference type="SAM" id="SignalP"/>
    </source>
</evidence>
<feature type="chain" id="PRO_5047266779" evidence="2">
    <location>
        <begin position="20"/>
        <end position="392"/>
    </location>
</feature>
<evidence type="ECO:0000313" key="5">
    <source>
        <dbReference type="EMBL" id="MFD2823347.1"/>
    </source>
</evidence>
<protein>
    <submittedName>
        <fullName evidence="5">DUF4105 domain-containing protein</fullName>
    </submittedName>
</protein>
<evidence type="ECO:0000259" key="3">
    <source>
        <dbReference type="Pfam" id="PF13387"/>
    </source>
</evidence>
<keyword evidence="1" id="KW-0472">Membrane</keyword>
<feature type="domain" description="Lnb N-terminal periplasmic" evidence="3">
    <location>
        <begin position="20"/>
        <end position="158"/>
    </location>
</feature>
<feature type="signal peptide" evidence="2">
    <location>
        <begin position="1"/>
        <end position="19"/>
    </location>
</feature>
<keyword evidence="1" id="KW-0812">Transmembrane</keyword>
<evidence type="ECO:0000256" key="1">
    <source>
        <dbReference type="SAM" id="Phobius"/>
    </source>
</evidence>
<dbReference type="Pfam" id="PF25221">
    <property type="entry name" value="5TMH_Lnb"/>
    <property type="match status" value="1"/>
</dbReference>
<feature type="transmembrane region" description="Helical" evidence="1">
    <location>
        <begin position="250"/>
        <end position="269"/>
    </location>
</feature>
<comment type="caution">
    <text evidence="5">The sequence shown here is derived from an EMBL/GenBank/DDBJ whole genome shotgun (WGS) entry which is preliminary data.</text>
</comment>
<dbReference type="Proteomes" id="UP001597533">
    <property type="component" value="Unassembled WGS sequence"/>
</dbReference>
<feature type="transmembrane region" description="Helical" evidence="1">
    <location>
        <begin position="281"/>
        <end position="304"/>
    </location>
</feature>
<dbReference type="Pfam" id="PF13387">
    <property type="entry name" value="Lnb_N"/>
    <property type="match status" value="1"/>
</dbReference>
<sequence>MMKKLSFVLFFFCAVFLHAQDSNTYESTQISILTIGPGTSLNDAFGHNGIRVKTPYNDVVYDYGRFPFNDPNFYLNFARGKLLYSQGFSDYYHVINFYKDQNRTIKEQVLNLTTQEKQDMHRYLINNSLPENKDYLYDFFYDNCATKIRDVSEEISNKNIVFHTPKALGKNTFRDLIQHNLFWNSWGSVGIDIALGSVIDKVATAYEHMFLPEYIYQFFEIATLNSTGEKLIIQSKDIYIKRETLVKHNFLTSPFFFLSILSALILWMTYKNYKNQSQSKWLDFIIFVITGMIGLFILLLWFATDHTATAYNYNLLWAFALNIVLANQVLKKTPKTWFIKYLKLLIILLCLLLFHWVLGVQKFALALTPLLIALGVRYLYLVKYFQTRITDL</sequence>
<gene>
    <name evidence="5" type="ORF">ACFS5M_06675</name>
</gene>
<feature type="domain" description="Lnb-like transmembrane" evidence="4">
    <location>
        <begin position="251"/>
        <end position="383"/>
    </location>
</feature>
<proteinExistence type="predicted"/>
<feature type="transmembrane region" description="Helical" evidence="1">
    <location>
        <begin position="337"/>
        <end position="357"/>
    </location>
</feature>
<keyword evidence="2" id="KW-0732">Signal</keyword>
<keyword evidence="1" id="KW-1133">Transmembrane helix</keyword>
<dbReference type="EMBL" id="JBHUOV010000001">
    <property type="protein sequence ID" value="MFD2823347.1"/>
    <property type="molecule type" value="Genomic_DNA"/>
</dbReference>
<name>A0ABW5WL12_9FLAO</name>
<feature type="transmembrane region" description="Helical" evidence="1">
    <location>
        <begin position="310"/>
        <end position="330"/>
    </location>
</feature>
<organism evidence="5 6">
    <name type="scientific">Lacinutrix iliipiscaria</name>
    <dbReference type="NCBI Taxonomy" id="1230532"/>
    <lineage>
        <taxon>Bacteria</taxon>
        <taxon>Pseudomonadati</taxon>
        <taxon>Bacteroidota</taxon>
        <taxon>Flavobacteriia</taxon>
        <taxon>Flavobacteriales</taxon>
        <taxon>Flavobacteriaceae</taxon>
        <taxon>Lacinutrix</taxon>
    </lineage>
</organism>
<accession>A0ABW5WL12</accession>
<evidence type="ECO:0000259" key="4">
    <source>
        <dbReference type="Pfam" id="PF25221"/>
    </source>
</evidence>